<keyword evidence="8" id="KW-1185">Reference proteome</keyword>
<name>A0A2R6RQP8_ACTCC</name>
<evidence type="ECO:0000256" key="3">
    <source>
        <dbReference type="ARBA" id="ARBA00022676"/>
    </source>
</evidence>
<feature type="domain" description="Quinolinate phosphoribosyl transferase C-terminal" evidence="5">
    <location>
        <begin position="55"/>
        <end position="140"/>
    </location>
</feature>
<accession>A0A2R6RQP8</accession>
<dbReference type="AlphaFoldDB" id="A0A2R6RQP8"/>
<dbReference type="InterPro" id="IPR022412">
    <property type="entry name" value="Quinolinate_PRibosylTrfase_N"/>
</dbReference>
<proteinExistence type="inferred from homology"/>
<dbReference type="STRING" id="1590841.A0A2R6RQP8"/>
<comment type="caution">
    <text evidence="7">The sequence shown here is derived from an EMBL/GenBank/DDBJ whole genome shotgun (WGS) entry which is preliminary data.</text>
</comment>
<dbReference type="Gramene" id="PSS32319">
    <property type="protein sequence ID" value="PSS32319"/>
    <property type="gene ID" value="CEY00_Acc02618"/>
</dbReference>
<dbReference type="InterPro" id="IPR002638">
    <property type="entry name" value="Quinolinate_PRibosylTrfase_C"/>
</dbReference>
<organism evidence="7 8">
    <name type="scientific">Actinidia chinensis var. chinensis</name>
    <name type="common">Chinese soft-hair kiwi</name>
    <dbReference type="NCBI Taxonomy" id="1590841"/>
    <lineage>
        <taxon>Eukaryota</taxon>
        <taxon>Viridiplantae</taxon>
        <taxon>Streptophyta</taxon>
        <taxon>Embryophyta</taxon>
        <taxon>Tracheophyta</taxon>
        <taxon>Spermatophyta</taxon>
        <taxon>Magnoliopsida</taxon>
        <taxon>eudicotyledons</taxon>
        <taxon>Gunneridae</taxon>
        <taxon>Pentapetalae</taxon>
        <taxon>asterids</taxon>
        <taxon>Ericales</taxon>
        <taxon>Actinidiaceae</taxon>
        <taxon>Actinidia</taxon>
    </lineage>
</organism>
<dbReference type="InterPro" id="IPR013785">
    <property type="entry name" value="Aldolase_TIM"/>
</dbReference>
<dbReference type="InParanoid" id="A0A2R6RQP8"/>
<sequence length="157" mass="17421">MVFSEVDPTLKVQWSRKNGDNVQKGLQFGKVHGRVHNIVVAERLVLNFMQRMSGIATLTKAMANAASPAYILETGKTAPGFCLVDKRAVLIGGGQNHRMGLFDMFMIKDNHISIAGGVKNALRSVDLYLEENNLHMGVEVVFSIFKVFPRFLLLFVA</sequence>
<evidence type="ECO:0000256" key="1">
    <source>
        <dbReference type="ARBA" id="ARBA00004790"/>
    </source>
</evidence>
<evidence type="ECO:0000259" key="6">
    <source>
        <dbReference type="Pfam" id="PF02749"/>
    </source>
</evidence>
<dbReference type="SUPFAM" id="SSF54675">
    <property type="entry name" value="Nicotinate/Quinolinate PRTase N-terminal domain-like"/>
    <property type="match status" value="1"/>
</dbReference>
<feature type="domain" description="Quinolinate phosphoribosyl transferase N-terminal" evidence="6">
    <location>
        <begin position="8"/>
        <end position="53"/>
    </location>
</feature>
<dbReference type="GO" id="GO:0009435">
    <property type="term" value="P:NAD+ biosynthetic process"/>
    <property type="evidence" value="ECO:0007669"/>
    <property type="project" value="UniProtKB-UniPathway"/>
</dbReference>
<evidence type="ECO:0000256" key="2">
    <source>
        <dbReference type="ARBA" id="ARBA00009400"/>
    </source>
</evidence>
<dbReference type="Pfam" id="PF01729">
    <property type="entry name" value="QRPTase_C"/>
    <property type="match status" value="1"/>
</dbReference>
<dbReference type="OMA" id="YINGRCC"/>
<dbReference type="EMBL" id="NKQK01000003">
    <property type="protein sequence ID" value="PSS32319.1"/>
    <property type="molecule type" value="Genomic_DNA"/>
</dbReference>
<dbReference type="SUPFAM" id="SSF51690">
    <property type="entry name" value="Nicotinate/Quinolinate PRTase C-terminal domain-like"/>
    <property type="match status" value="1"/>
</dbReference>
<dbReference type="OrthoDB" id="10067394at2759"/>
<evidence type="ECO:0000259" key="5">
    <source>
        <dbReference type="Pfam" id="PF01729"/>
    </source>
</evidence>
<dbReference type="PANTHER" id="PTHR32179:SF3">
    <property type="entry name" value="NICOTINATE-NUCLEOTIDE PYROPHOSPHORYLASE [CARBOXYLATING]"/>
    <property type="match status" value="1"/>
</dbReference>
<keyword evidence="4" id="KW-0808">Transferase</keyword>
<dbReference type="Proteomes" id="UP000241394">
    <property type="component" value="Chromosome LG3"/>
</dbReference>
<comment type="pathway">
    <text evidence="1">Cofactor biosynthesis; NAD(+) biosynthesis.</text>
</comment>
<evidence type="ECO:0000313" key="8">
    <source>
        <dbReference type="Proteomes" id="UP000241394"/>
    </source>
</evidence>
<dbReference type="InterPro" id="IPR037128">
    <property type="entry name" value="Quinolinate_PRibosylTase_N_sf"/>
</dbReference>
<keyword evidence="3" id="KW-0328">Glycosyltransferase</keyword>
<dbReference type="UniPathway" id="UPA00253"/>
<dbReference type="PANTHER" id="PTHR32179">
    <property type="entry name" value="NICOTINATE-NUCLEOTIDE PYROPHOSPHORYLASE [CARBOXYLATING]"/>
    <property type="match status" value="1"/>
</dbReference>
<dbReference type="Pfam" id="PF02749">
    <property type="entry name" value="QRPTase_N"/>
    <property type="match status" value="1"/>
</dbReference>
<dbReference type="GO" id="GO:0034213">
    <property type="term" value="P:quinolinate catabolic process"/>
    <property type="evidence" value="ECO:0007669"/>
    <property type="project" value="TreeGrafter"/>
</dbReference>
<comment type="similarity">
    <text evidence="2">Belongs to the NadC/ModD family.</text>
</comment>
<evidence type="ECO:0000313" key="7">
    <source>
        <dbReference type="EMBL" id="PSS32319.1"/>
    </source>
</evidence>
<dbReference type="Gene3D" id="3.90.1170.20">
    <property type="entry name" value="Quinolinate phosphoribosyl transferase, N-terminal domain"/>
    <property type="match status" value="1"/>
</dbReference>
<reference evidence="8" key="2">
    <citation type="journal article" date="2018" name="BMC Genomics">
        <title>A manually annotated Actinidia chinensis var. chinensis (kiwifruit) genome highlights the challenges associated with draft genomes and gene prediction in plants.</title>
        <authorList>
            <person name="Pilkington S.M."/>
            <person name="Crowhurst R."/>
            <person name="Hilario E."/>
            <person name="Nardozza S."/>
            <person name="Fraser L."/>
            <person name="Peng Y."/>
            <person name="Gunaseelan K."/>
            <person name="Simpson R."/>
            <person name="Tahir J."/>
            <person name="Deroles S.C."/>
            <person name="Templeton K."/>
            <person name="Luo Z."/>
            <person name="Davy M."/>
            <person name="Cheng C."/>
            <person name="McNeilage M."/>
            <person name="Scaglione D."/>
            <person name="Liu Y."/>
            <person name="Zhang Q."/>
            <person name="Datson P."/>
            <person name="De Silva N."/>
            <person name="Gardiner S.E."/>
            <person name="Bassett H."/>
            <person name="Chagne D."/>
            <person name="McCallum J."/>
            <person name="Dzierzon H."/>
            <person name="Deng C."/>
            <person name="Wang Y.Y."/>
            <person name="Barron L."/>
            <person name="Manako K."/>
            <person name="Bowen J."/>
            <person name="Foster T.M."/>
            <person name="Erridge Z.A."/>
            <person name="Tiffin H."/>
            <person name="Waite C.N."/>
            <person name="Davies K.M."/>
            <person name="Grierson E.P."/>
            <person name="Laing W.A."/>
            <person name="Kirk R."/>
            <person name="Chen X."/>
            <person name="Wood M."/>
            <person name="Montefiori M."/>
            <person name="Brummell D.A."/>
            <person name="Schwinn K.E."/>
            <person name="Catanach A."/>
            <person name="Fullerton C."/>
            <person name="Li D."/>
            <person name="Meiyalaghan S."/>
            <person name="Nieuwenhuizen N."/>
            <person name="Read N."/>
            <person name="Prakash R."/>
            <person name="Hunter D."/>
            <person name="Zhang H."/>
            <person name="McKenzie M."/>
            <person name="Knabel M."/>
            <person name="Harris A."/>
            <person name="Allan A.C."/>
            <person name="Gleave A."/>
            <person name="Chen A."/>
            <person name="Janssen B.J."/>
            <person name="Plunkett B."/>
            <person name="Ampomah-Dwamena C."/>
            <person name="Voogd C."/>
            <person name="Leif D."/>
            <person name="Lafferty D."/>
            <person name="Souleyre E.J.F."/>
            <person name="Varkonyi-Gasic E."/>
            <person name="Gambi F."/>
            <person name="Hanley J."/>
            <person name="Yao J.L."/>
            <person name="Cheung J."/>
            <person name="David K.M."/>
            <person name="Warren B."/>
            <person name="Marsh K."/>
            <person name="Snowden K.C."/>
            <person name="Lin-Wang K."/>
            <person name="Brian L."/>
            <person name="Martinez-Sanchez M."/>
            <person name="Wang M."/>
            <person name="Ileperuma N."/>
            <person name="Macnee N."/>
            <person name="Campin R."/>
            <person name="McAtee P."/>
            <person name="Drummond R.S.M."/>
            <person name="Espley R.V."/>
            <person name="Ireland H.S."/>
            <person name="Wu R."/>
            <person name="Atkinson R.G."/>
            <person name="Karunairetnam S."/>
            <person name="Bulley S."/>
            <person name="Chunkath S."/>
            <person name="Hanley Z."/>
            <person name="Storey R."/>
            <person name="Thrimawithana A.H."/>
            <person name="Thomson S."/>
            <person name="David C."/>
            <person name="Testolin R."/>
            <person name="Huang H."/>
            <person name="Hellens R.P."/>
            <person name="Schaffer R.J."/>
        </authorList>
    </citation>
    <scope>NUCLEOTIDE SEQUENCE [LARGE SCALE GENOMIC DNA]</scope>
    <source>
        <strain evidence="8">cv. Red5</strain>
    </source>
</reference>
<dbReference type="Gene3D" id="3.20.20.70">
    <property type="entry name" value="Aldolase class I"/>
    <property type="match status" value="1"/>
</dbReference>
<protein>
    <submittedName>
        <fullName evidence="7">Nicotinate-nucleotide pyrophosphorylase</fullName>
    </submittedName>
</protein>
<dbReference type="GO" id="GO:0005737">
    <property type="term" value="C:cytoplasm"/>
    <property type="evidence" value="ECO:0007669"/>
    <property type="project" value="TreeGrafter"/>
</dbReference>
<dbReference type="GO" id="GO:0004514">
    <property type="term" value="F:nicotinate-nucleotide diphosphorylase (carboxylating) activity"/>
    <property type="evidence" value="ECO:0007669"/>
    <property type="project" value="InterPro"/>
</dbReference>
<gene>
    <name evidence="7" type="ORF">CEY00_Acc02618</name>
</gene>
<evidence type="ECO:0000256" key="4">
    <source>
        <dbReference type="ARBA" id="ARBA00022679"/>
    </source>
</evidence>
<reference evidence="7 8" key="1">
    <citation type="submission" date="2017-07" db="EMBL/GenBank/DDBJ databases">
        <title>An improved, manually edited Actinidia chinensis var. chinensis (kiwifruit) genome highlights the challenges associated with draft genomes and gene prediction in plants.</title>
        <authorList>
            <person name="Pilkington S."/>
            <person name="Crowhurst R."/>
            <person name="Hilario E."/>
            <person name="Nardozza S."/>
            <person name="Fraser L."/>
            <person name="Peng Y."/>
            <person name="Gunaseelan K."/>
            <person name="Simpson R."/>
            <person name="Tahir J."/>
            <person name="Deroles S."/>
            <person name="Templeton K."/>
            <person name="Luo Z."/>
            <person name="Davy M."/>
            <person name="Cheng C."/>
            <person name="Mcneilage M."/>
            <person name="Scaglione D."/>
            <person name="Liu Y."/>
            <person name="Zhang Q."/>
            <person name="Datson P."/>
            <person name="De Silva N."/>
            <person name="Gardiner S."/>
            <person name="Bassett H."/>
            <person name="Chagne D."/>
            <person name="Mccallum J."/>
            <person name="Dzierzon H."/>
            <person name="Deng C."/>
            <person name="Wang Y.-Y."/>
            <person name="Barron N."/>
            <person name="Manako K."/>
            <person name="Bowen J."/>
            <person name="Foster T."/>
            <person name="Erridge Z."/>
            <person name="Tiffin H."/>
            <person name="Waite C."/>
            <person name="Davies K."/>
            <person name="Grierson E."/>
            <person name="Laing W."/>
            <person name="Kirk R."/>
            <person name="Chen X."/>
            <person name="Wood M."/>
            <person name="Montefiori M."/>
            <person name="Brummell D."/>
            <person name="Schwinn K."/>
            <person name="Catanach A."/>
            <person name="Fullerton C."/>
            <person name="Li D."/>
            <person name="Meiyalaghan S."/>
            <person name="Nieuwenhuizen N."/>
            <person name="Read N."/>
            <person name="Prakash R."/>
            <person name="Hunter D."/>
            <person name="Zhang H."/>
            <person name="Mckenzie M."/>
            <person name="Knabel M."/>
            <person name="Harris A."/>
            <person name="Allan A."/>
            <person name="Chen A."/>
            <person name="Janssen B."/>
            <person name="Plunkett B."/>
            <person name="Dwamena C."/>
            <person name="Voogd C."/>
            <person name="Leif D."/>
            <person name="Lafferty D."/>
            <person name="Souleyre E."/>
            <person name="Varkonyi-Gasic E."/>
            <person name="Gambi F."/>
            <person name="Hanley J."/>
            <person name="Yao J.-L."/>
            <person name="Cheung J."/>
            <person name="David K."/>
            <person name="Warren B."/>
            <person name="Marsh K."/>
            <person name="Snowden K."/>
            <person name="Lin-Wang K."/>
            <person name="Brian L."/>
            <person name="Martinez-Sanchez M."/>
            <person name="Wang M."/>
            <person name="Ileperuma N."/>
            <person name="Macnee N."/>
            <person name="Campin R."/>
            <person name="Mcatee P."/>
            <person name="Drummond R."/>
            <person name="Espley R."/>
            <person name="Ireland H."/>
            <person name="Wu R."/>
            <person name="Atkinson R."/>
            <person name="Karunairetnam S."/>
            <person name="Bulley S."/>
            <person name="Chunkath S."/>
            <person name="Hanley Z."/>
            <person name="Storey R."/>
            <person name="Thrimawithana A."/>
            <person name="Thomson S."/>
            <person name="David C."/>
            <person name="Testolin R."/>
        </authorList>
    </citation>
    <scope>NUCLEOTIDE SEQUENCE [LARGE SCALE GENOMIC DNA]</scope>
    <source>
        <strain evidence="8">cv. Red5</strain>
        <tissue evidence="7">Young leaf</tissue>
    </source>
</reference>
<dbReference type="InterPro" id="IPR027277">
    <property type="entry name" value="NadC/ModD"/>
</dbReference>
<dbReference type="InterPro" id="IPR036068">
    <property type="entry name" value="Nicotinate_pribotase-like_C"/>
</dbReference>